<evidence type="ECO:0000313" key="19">
    <source>
        <dbReference type="Proteomes" id="UP000472260"/>
    </source>
</evidence>
<dbReference type="GO" id="GO:0030299">
    <property type="term" value="P:intestinal cholesterol absorption"/>
    <property type="evidence" value="ECO:0007669"/>
    <property type="project" value="TreeGrafter"/>
</dbReference>
<evidence type="ECO:0000313" key="18">
    <source>
        <dbReference type="Ensembl" id="ENSSANP00000034809.1"/>
    </source>
</evidence>
<dbReference type="FunFam" id="1.20.1640.10:FF:000010">
    <property type="entry name" value="NPC intracellular cholesterol transporter 1"/>
    <property type="match status" value="1"/>
</dbReference>
<keyword evidence="4" id="KW-0153">Cholesterol metabolism</keyword>
<keyword evidence="8" id="KW-0445">Lipid transport</keyword>
<keyword evidence="6" id="KW-0732">Signal</keyword>
<dbReference type="GO" id="GO:0015485">
    <property type="term" value="F:cholesterol binding"/>
    <property type="evidence" value="ECO:0007669"/>
    <property type="project" value="TreeGrafter"/>
</dbReference>
<feature type="transmembrane region" description="Helical" evidence="16">
    <location>
        <begin position="409"/>
        <end position="431"/>
    </location>
</feature>
<feature type="transmembrane region" description="Helical" evidence="16">
    <location>
        <begin position="792"/>
        <end position="812"/>
    </location>
</feature>
<keyword evidence="9" id="KW-0443">Lipid metabolism</keyword>
<dbReference type="AlphaFoldDB" id="A0A671MN43"/>
<feature type="transmembrane region" description="Helical" evidence="16">
    <location>
        <begin position="480"/>
        <end position="501"/>
    </location>
</feature>
<feature type="transmembrane region" description="Helical" evidence="16">
    <location>
        <begin position="739"/>
        <end position="759"/>
    </location>
</feature>
<evidence type="ECO:0000256" key="4">
    <source>
        <dbReference type="ARBA" id="ARBA00022548"/>
    </source>
</evidence>
<keyword evidence="13" id="KW-0325">Glycoprotein</keyword>
<dbReference type="PROSITE" id="PS50156">
    <property type="entry name" value="SSD"/>
    <property type="match status" value="1"/>
</dbReference>
<comment type="similarity">
    <text evidence="2">Belongs to the patched family.</text>
</comment>
<keyword evidence="19" id="KW-1185">Reference proteome</keyword>
<keyword evidence="11" id="KW-1015">Disulfide bond</keyword>
<evidence type="ECO:0000256" key="9">
    <source>
        <dbReference type="ARBA" id="ARBA00023098"/>
    </source>
</evidence>
<feature type="transmembrane region" description="Helical" evidence="16">
    <location>
        <begin position="832"/>
        <end position="856"/>
    </location>
</feature>
<dbReference type="Pfam" id="PF12349">
    <property type="entry name" value="Sterol-sensing"/>
    <property type="match status" value="1"/>
</dbReference>
<evidence type="ECO:0000256" key="10">
    <source>
        <dbReference type="ARBA" id="ARBA00023136"/>
    </source>
</evidence>
<dbReference type="InterPro" id="IPR000731">
    <property type="entry name" value="SSD"/>
</dbReference>
<evidence type="ECO:0000256" key="6">
    <source>
        <dbReference type="ARBA" id="ARBA00022729"/>
    </source>
</evidence>
<name>A0A671MN43_9TELE</name>
<keyword evidence="14" id="KW-0753">Steroid metabolism</keyword>
<evidence type="ECO:0000256" key="2">
    <source>
        <dbReference type="ARBA" id="ARBA00005585"/>
    </source>
</evidence>
<evidence type="ECO:0000256" key="15">
    <source>
        <dbReference type="ARBA" id="ARBA00034049"/>
    </source>
</evidence>
<dbReference type="Proteomes" id="UP000472260">
    <property type="component" value="Unassembled WGS sequence"/>
</dbReference>
<dbReference type="Pfam" id="PF16414">
    <property type="entry name" value="NPC1_N"/>
    <property type="match status" value="1"/>
</dbReference>
<comment type="catalytic activity">
    <reaction evidence="15">
        <text>cholesterol(in) = cholesterol(out)</text>
        <dbReference type="Rhea" id="RHEA:39747"/>
        <dbReference type="ChEBI" id="CHEBI:16113"/>
    </reaction>
</comment>
<keyword evidence="5 16" id="KW-0812">Transmembrane</keyword>
<evidence type="ECO:0000256" key="16">
    <source>
        <dbReference type="SAM" id="Phobius"/>
    </source>
</evidence>
<evidence type="ECO:0000256" key="12">
    <source>
        <dbReference type="ARBA" id="ARBA00023166"/>
    </source>
</evidence>
<reference evidence="18" key="1">
    <citation type="submission" date="2025-08" db="UniProtKB">
        <authorList>
            <consortium name="Ensembl"/>
        </authorList>
    </citation>
    <scope>IDENTIFICATION</scope>
</reference>
<evidence type="ECO:0000256" key="3">
    <source>
        <dbReference type="ARBA" id="ARBA00022448"/>
    </source>
</evidence>
<evidence type="ECO:0000256" key="11">
    <source>
        <dbReference type="ARBA" id="ARBA00023157"/>
    </source>
</evidence>
<evidence type="ECO:0000256" key="14">
    <source>
        <dbReference type="ARBA" id="ARBA00023221"/>
    </source>
</evidence>
<dbReference type="GO" id="GO:0042632">
    <property type="term" value="P:cholesterol homeostasis"/>
    <property type="evidence" value="ECO:0007669"/>
    <property type="project" value="TreeGrafter"/>
</dbReference>
<dbReference type="GO" id="GO:0012505">
    <property type="term" value="C:endomembrane system"/>
    <property type="evidence" value="ECO:0007669"/>
    <property type="project" value="UniProtKB-SubCell"/>
</dbReference>
<evidence type="ECO:0000256" key="5">
    <source>
        <dbReference type="ARBA" id="ARBA00022692"/>
    </source>
</evidence>
<dbReference type="FunFam" id="1.20.1640.10:FF:000008">
    <property type="entry name" value="NPC intracellular cholesterol transporter 1"/>
    <property type="match status" value="1"/>
</dbReference>
<protein>
    <submittedName>
        <fullName evidence="18">Niemann-Pick C1 protein-like</fullName>
    </submittedName>
</protein>
<feature type="transmembrane region" description="Helical" evidence="16">
    <location>
        <begin position="437"/>
        <end position="459"/>
    </location>
</feature>
<dbReference type="PANTHER" id="PTHR45727">
    <property type="entry name" value="NPC INTRACELLULAR CHOLESTEROL TRANSPORTER 1"/>
    <property type="match status" value="1"/>
</dbReference>
<sequence>MTPMSNVTFNCTQSLDDGSRPCSCQDCSEACGPTPVAPAVLPPWTILGLDTIIVPTKSIIVASLTERRPYFLGDATCCETLGERFENCLRVLFSSWGSLCVRHPLTVILTSVVLVSICSAGLTYMRITTNPVELWSSPSSRARQEKDYFDQHFGPFFRTEQLIITTPVNASFVFSPTSGPDIHFSSILNITLLHQVLDLQTAITNLTAEYKGETVTLKDICLSPLAPYNDNCTILSVLNYYQNSHEVLDHEIADEFFVYFDYHTHFLYCASSPTALDDTSPLHDACMGTFGGPVFPWLALGGYEGTAYNNATALVITFPVNNYLNDTDKIGKALAWEKVFIDFVKNYDNPNLTISFSAERSIEDEINRESNSDVTTIVISYVIMFVYISLALGQINSFWTVLVDSKISLGIAGILIVLSSVACSLGIFSYIGIPLTLIVIEVIPFLVLAVGVDNIFIIVQTYQRDERMLEEELHQQIGRILGEVAPSMFLSSFSETVAFFLGALSSMPAVRTFSLFAGLAVFIDFLLQISCFVSLLGLDIKRQEANRPDILCCVKLSEGQQGTSEGCLFRFFKKIYAPFILKDWVRPLVVTVVNKVEIGLDQRLSMPDDSYVLDYFGNLSEYLHTGAPVYFVVEDGHDYKTSEGQNAVCGGVGCNSNSLVQQIYTAHILCCKFSTKINNIPSSWLDDYFDWVKPQSSCCRYYNTTGAFCNASGKPLSTESTDVFYVFYEQYLTIIYDTAFNLGVSLGAIFVVSTVLLGFELWSAVLVSFTIAMILVNMFGVMWLWNISLNAVSLVNLVMCCGISVEFCSHIVRAFSVSTRSSRVDRAEEALAHMGSSVFSGITLTKFGGILILALSKSQIFQIFYFRMYLSIVLLGAAHGLIFLPVLLSYAGFACLFPLLTRCSFRKAAKTGFVPHKLGGGNTFESTCLRQKCVCIQINGYFLQR</sequence>
<keyword evidence="12" id="KW-1207">Sterol metabolism</keyword>
<accession>A0A671MN43</accession>
<feature type="transmembrane region" description="Helical" evidence="16">
    <location>
        <begin position="765"/>
        <end position="785"/>
    </location>
</feature>
<organism evidence="18 19">
    <name type="scientific">Sinocyclocheilus anshuiensis</name>
    <dbReference type="NCBI Taxonomy" id="1608454"/>
    <lineage>
        <taxon>Eukaryota</taxon>
        <taxon>Metazoa</taxon>
        <taxon>Chordata</taxon>
        <taxon>Craniata</taxon>
        <taxon>Vertebrata</taxon>
        <taxon>Euteleostomi</taxon>
        <taxon>Actinopterygii</taxon>
        <taxon>Neopterygii</taxon>
        <taxon>Teleostei</taxon>
        <taxon>Ostariophysi</taxon>
        <taxon>Cypriniformes</taxon>
        <taxon>Cyprinidae</taxon>
        <taxon>Cyprininae</taxon>
        <taxon>Sinocyclocheilus</taxon>
    </lineage>
</organism>
<evidence type="ECO:0000256" key="8">
    <source>
        <dbReference type="ARBA" id="ARBA00023055"/>
    </source>
</evidence>
<dbReference type="GO" id="GO:0008203">
    <property type="term" value="P:cholesterol metabolic process"/>
    <property type="evidence" value="ECO:0007669"/>
    <property type="project" value="UniProtKB-KW"/>
</dbReference>
<evidence type="ECO:0000256" key="13">
    <source>
        <dbReference type="ARBA" id="ARBA00023180"/>
    </source>
</evidence>
<keyword evidence="10 16" id="KW-0472">Membrane</keyword>
<dbReference type="GO" id="GO:0030301">
    <property type="term" value="P:cholesterol transport"/>
    <property type="evidence" value="ECO:0007669"/>
    <property type="project" value="UniProtKB-ARBA"/>
</dbReference>
<keyword evidence="3" id="KW-0813">Transport</keyword>
<feature type="transmembrane region" description="Helical" evidence="16">
    <location>
        <begin position="378"/>
        <end position="402"/>
    </location>
</feature>
<evidence type="ECO:0000256" key="7">
    <source>
        <dbReference type="ARBA" id="ARBA00022989"/>
    </source>
</evidence>
<proteinExistence type="inferred from homology"/>
<dbReference type="InterPro" id="IPR053958">
    <property type="entry name" value="HMGCR/SNAP/NPC1-like_SSD"/>
</dbReference>
<feature type="domain" description="SSD" evidence="17">
    <location>
        <begin position="373"/>
        <end position="538"/>
    </location>
</feature>
<dbReference type="Ensembl" id="ENSSANT00000037075.1">
    <property type="protein sequence ID" value="ENSSANP00000034809.1"/>
    <property type="gene ID" value="ENSSANG00000015588.1"/>
</dbReference>
<dbReference type="Pfam" id="PF22314">
    <property type="entry name" value="NPC1_MLD"/>
    <property type="match status" value="1"/>
</dbReference>
<keyword evidence="7 16" id="KW-1133">Transmembrane helix</keyword>
<dbReference type="InterPro" id="IPR032190">
    <property type="entry name" value="NPC1_N"/>
</dbReference>
<reference evidence="18" key="2">
    <citation type="submission" date="2025-09" db="UniProtKB">
        <authorList>
            <consortium name="Ensembl"/>
        </authorList>
    </citation>
    <scope>IDENTIFICATION</scope>
</reference>
<dbReference type="GO" id="GO:0005886">
    <property type="term" value="C:plasma membrane"/>
    <property type="evidence" value="ECO:0007669"/>
    <property type="project" value="TreeGrafter"/>
</dbReference>
<dbReference type="InterPro" id="IPR053956">
    <property type="entry name" value="NPC1_MLD"/>
</dbReference>
<evidence type="ECO:0000259" key="17">
    <source>
        <dbReference type="PROSITE" id="PS50156"/>
    </source>
</evidence>
<dbReference type="PANTHER" id="PTHR45727:SF2">
    <property type="entry name" value="NPC INTRACELLULAR CHOLESTEROL TRANSPORTER 1"/>
    <property type="match status" value="1"/>
</dbReference>
<feature type="transmembrane region" description="Helical" evidence="16">
    <location>
        <begin position="513"/>
        <end position="538"/>
    </location>
</feature>
<dbReference type="SUPFAM" id="SSF82866">
    <property type="entry name" value="Multidrug efflux transporter AcrB transmembrane domain"/>
    <property type="match status" value="2"/>
</dbReference>
<gene>
    <name evidence="18" type="primary">LOC107681682</name>
</gene>
<dbReference type="Gene3D" id="1.20.1640.10">
    <property type="entry name" value="Multidrug efflux transporter AcrB transmembrane domain"/>
    <property type="match status" value="2"/>
</dbReference>
<feature type="transmembrane region" description="Helical" evidence="16">
    <location>
        <begin position="868"/>
        <end position="893"/>
    </location>
</feature>
<evidence type="ECO:0000256" key="1">
    <source>
        <dbReference type="ARBA" id="ARBA00004127"/>
    </source>
</evidence>
<comment type="subcellular location">
    <subcellularLocation>
        <location evidence="1">Endomembrane system</location>
        <topology evidence="1">Multi-pass membrane protein</topology>
    </subcellularLocation>
</comment>